<comment type="catalytic activity">
    <reaction evidence="4">
        <text>D-mannitol + NAD(+) = D-fructose + NADH + H(+)</text>
        <dbReference type="Rhea" id="RHEA:12084"/>
        <dbReference type="ChEBI" id="CHEBI:15378"/>
        <dbReference type="ChEBI" id="CHEBI:16899"/>
        <dbReference type="ChEBI" id="CHEBI:37721"/>
        <dbReference type="ChEBI" id="CHEBI:57540"/>
        <dbReference type="ChEBI" id="CHEBI:57945"/>
        <dbReference type="EC" id="1.1.1.67"/>
    </reaction>
</comment>
<dbReference type="InterPro" id="IPR013131">
    <property type="entry name" value="Mannitol_DH_N"/>
</dbReference>
<dbReference type="InterPro" id="IPR000669">
    <property type="entry name" value="Mannitol_DH"/>
</dbReference>
<dbReference type="GO" id="GO:0046029">
    <property type="term" value="F:mannitol dehydrogenase activity"/>
    <property type="evidence" value="ECO:0007669"/>
    <property type="project" value="TreeGrafter"/>
</dbReference>
<dbReference type="SUPFAM" id="SSF51735">
    <property type="entry name" value="NAD(P)-binding Rossmann-fold domains"/>
    <property type="match status" value="1"/>
</dbReference>
<name>A0A815BXK1_9BILA</name>
<dbReference type="InterPro" id="IPR050988">
    <property type="entry name" value="Mannitol_DH/Oxidoreductase"/>
</dbReference>
<dbReference type="InterPro" id="IPR036291">
    <property type="entry name" value="NAD(P)-bd_dom_sf"/>
</dbReference>
<keyword evidence="2" id="KW-0560">Oxidoreductase</keyword>
<dbReference type="PRINTS" id="PR00084">
    <property type="entry name" value="MTLDHDRGNASE"/>
</dbReference>
<dbReference type="Proteomes" id="UP000681967">
    <property type="component" value="Unassembled WGS sequence"/>
</dbReference>
<evidence type="ECO:0000313" key="9">
    <source>
        <dbReference type="Proteomes" id="UP000663855"/>
    </source>
</evidence>
<dbReference type="Pfam" id="PF08125">
    <property type="entry name" value="Mannitol_dh_C"/>
    <property type="match status" value="1"/>
</dbReference>
<dbReference type="Pfam" id="PF01232">
    <property type="entry name" value="Mannitol_dh"/>
    <property type="match status" value="1"/>
</dbReference>
<evidence type="ECO:0000256" key="2">
    <source>
        <dbReference type="ARBA" id="ARBA00023002"/>
    </source>
</evidence>
<evidence type="ECO:0000256" key="1">
    <source>
        <dbReference type="ARBA" id="ARBA00006541"/>
    </source>
</evidence>
<evidence type="ECO:0000313" key="8">
    <source>
        <dbReference type="EMBL" id="CAF3837709.1"/>
    </source>
</evidence>
<dbReference type="InterPro" id="IPR008927">
    <property type="entry name" value="6-PGluconate_DH-like_C_sf"/>
</dbReference>
<evidence type="ECO:0000256" key="4">
    <source>
        <dbReference type="ARBA" id="ARBA00047733"/>
    </source>
</evidence>
<evidence type="ECO:0000313" key="7">
    <source>
        <dbReference type="EMBL" id="CAF1275565.1"/>
    </source>
</evidence>
<dbReference type="Gene3D" id="3.40.50.720">
    <property type="entry name" value="NAD(P)-binding Rossmann-like Domain"/>
    <property type="match status" value="1"/>
</dbReference>
<dbReference type="Proteomes" id="UP000663855">
    <property type="component" value="Unassembled WGS sequence"/>
</dbReference>
<sequence>MTADTSLARLIVDNFKCNSVHTHLPTYNRHELKHGIVHLSLGNFHRSHLAYYMDVLATEYDQIDWGIVGIGVRSVDKSISTVLQAQDGLYTWISKGSAETDINIRIIGSIIGYIFAPDEPERALATLMHPDTKIVSMTITVSGYDIDMTNVDIQHDLQHPQAPRTVFGFLAHALDGRRRAGLAPFTILSCDNVQQNGEVTKRCILEFTKALNNVELLDYIQTEVTFPNSMGKLIDRITPATTDADRHFVHLHCGIADGWPVVAESFMQWVVEDSFCSGRPPLELLTNVPYNVLLTEHVEAYECMKMRLLNAAHTAMCYLGYLMGYTYIHEIMSEKNMQFFIEHLMNDEVTPVLPPVPNVDLDEYKRKIIERFSNPHMKDTVSRVCMDGASKFPKYLVPTIVEQLKRGVNPYFCAMAVGSWIRYFGGKDESGQPIVLRDVLADELKLQKLVSEARFTAIEMLRVRQVFGDLANNQLFAETVQDAVKLLYEEGSKTALEKWIGRVDYSHK</sequence>
<gene>
    <name evidence="8" type="ORF">BYL167_LOCUS5085</name>
    <name evidence="7" type="ORF">CJN711_LOCUS15701</name>
</gene>
<dbReference type="EC" id="1.1.1.67" evidence="3"/>
<accession>A0A815BXK1</accession>
<evidence type="ECO:0000259" key="5">
    <source>
        <dbReference type="Pfam" id="PF01232"/>
    </source>
</evidence>
<proteinExistence type="inferred from homology"/>
<dbReference type="Gene3D" id="1.10.1040.10">
    <property type="entry name" value="N-(1-d-carboxylethyl)-l-norvaline Dehydrogenase, domain 2"/>
    <property type="match status" value="1"/>
</dbReference>
<dbReference type="GO" id="GO:0050086">
    <property type="term" value="F:mannitol 2-dehydrogenase activity"/>
    <property type="evidence" value="ECO:0007669"/>
    <property type="project" value="UniProtKB-EC"/>
</dbReference>
<dbReference type="EMBL" id="CAJNOV010007264">
    <property type="protein sequence ID" value="CAF1275565.1"/>
    <property type="molecule type" value="Genomic_DNA"/>
</dbReference>
<comment type="similarity">
    <text evidence="1">Belongs to the mannitol dehydrogenase family.</text>
</comment>
<evidence type="ECO:0000259" key="6">
    <source>
        <dbReference type="Pfam" id="PF08125"/>
    </source>
</evidence>
<dbReference type="InterPro" id="IPR013118">
    <property type="entry name" value="Mannitol_DH_C"/>
</dbReference>
<protein>
    <recommendedName>
        <fullName evidence="3">mannitol 2-dehydrogenase</fullName>
        <ecNumber evidence="3">1.1.1.67</ecNumber>
    </recommendedName>
</protein>
<comment type="caution">
    <text evidence="7">The sequence shown here is derived from an EMBL/GenBank/DDBJ whole genome shotgun (WGS) entry which is preliminary data.</text>
</comment>
<feature type="domain" description="Mannitol dehydrogenase C-terminal" evidence="6">
    <location>
        <begin position="297"/>
        <end position="486"/>
    </location>
</feature>
<dbReference type="AlphaFoldDB" id="A0A815BXK1"/>
<evidence type="ECO:0000256" key="3">
    <source>
        <dbReference type="ARBA" id="ARBA00038970"/>
    </source>
</evidence>
<dbReference type="PANTHER" id="PTHR43362">
    <property type="entry name" value="MANNITOL DEHYDROGENASE DSF1-RELATED"/>
    <property type="match status" value="1"/>
</dbReference>
<dbReference type="EMBL" id="CAJOBH010001132">
    <property type="protein sequence ID" value="CAF3837709.1"/>
    <property type="molecule type" value="Genomic_DNA"/>
</dbReference>
<dbReference type="SUPFAM" id="SSF48179">
    <property type="entry name" value="6-phosphogluconate dehydrogenase C-terminal domain-like"/>
    <property type="match status" value="1"/>
</dbReference>
<dbReference type="PANTHER" id="PTHR43362:SF1">
    <property type="entry name" value="MANNITOL DEHYDROGENASE 2-RELATED"/>
    <property type="match status" value="1"/>
</dbReference>
<dbReference type="InterPro" id="IPR013328">
    <property type="entry name" value="6PGD_dom2"/>
</dbReference>
<reference evidence="7" key="1">
    <citation type="submission" date="2021-02" db="EMBL/GenBank/DDBJ databases">
        <authorList>
            <person name="Nowell W R."/>
        </authorList>
    </citation>
    <scope>NUCLEOTIDE SEQUENCE</scope>
</reference>
<feature type="domain" description="Mannitol dehydrogenase N-terminal" evidence="5">
    <location>
        <begin position="35"/>
        <end position="283"/>
    </location>
</feature>
<organism evidence="7 9">
    <name type="scientific">Rotaria magnacalcarata</name>
    <dbReference type="NCBI Taxonomy" id="392030"/>
    <lineage>
        <taxon>Eukaryota</taxon>
        <taxon>Metazoa</taxon>
        <taxon>Spiralia</taxon>
        <taxon>Gnathifera</taxon>
        <taxon>Rotifera</taxon>
        <taxon>Eurotatoria</taxon>
        <taxon>Bdelloidea</taxon>
        <taxon>Philodinida</taxon>
        <taxon>Philodinidae</taxon>
        <taxon>Rotaria</taxon>
    </lineage>
</organism>